<dbReference type="SUPFAM" id="SSF103647">
    <property type="entry name" value="TSP type-3 repeat"/>
    <property type="match status" value="1"/>
</dbReference>
<dbReference type="SUPFAM" id="SSF53955">
    <property type="entry name" value="Lysozyme-like"/>
    <property type="match status" value="1"/>
</dbReference>
<dbReference type="InterPro" id="IPR051794">
    <property type="entry name" value="PG_Endopeptidase_C40"/>
</dbReference>
<keyword evidence="3" id="KW-0964">Secreted</keyword>
<dbReference type="PANTHER" id="PTHR47359:SF3">
    <property type="entry name" value="NLP_P60 DOMAIN-CONTAINING PROTEIN-RELATED"/>
    <property type="match status" value="1"/>
</dbReference>
<dbReference type="PANTHER" id="PTHR47359">
    <property type="entry name" value="PEPTIDOGLYCAN DL-ENDOPEPTIDASE CWLO"/>
    <property type="match status" value="1"/>
</dbReference>
<comment type="subcellular location">
    <subcellularLocation>
        <location evidence="1">Secreted</location>
    </subcellularLocation>
</comment>
<keyword evidence="5" id="KW-0732">Signal</keyword>
<evidence type="ECO:0000256" key="8">
    <source>
        <dbReference type="ARBA" id="ARBA00022837"/>
    </source>
</evidence>
<keyword evidence="4" id="KW-0645">Protease</keyword>
<dbReference type="SUPFAM" id="SSF54001">
    <property type="entry name" value="Cysteine proteinases"/>
    <property type="match status" value="1"/>
</dbReference>
<comment type="similarity">
    <text evidence="2">Belongs to the peptidase C40 family.</text>
</comment>
<dbReference type="GO" id="GO:0006508">
    <property type="term" value="P:proteolysis"/>
    <property type="evidence" value="ECO:0007669"/>
    <property type="project" value="UniProtKB-KW"/>
</dbReference>
<dbReference type="GO" id="GO:0008234">
    <property type="term" value="F:cysteine-type peptidase activity"/>
    <property type="evidence" value="ECO:0007669"/>
    <property type="project" value="UniProtKB-KW"/>
</dbReference>
<keyword evidence="12" id="KW-1185">Reference proteome</keyword>
<dbReference type="InterPro" id="IPR028974">
    <property type="entry name" value="TSP_type-3_rpt"/>
</dbReference>
<accession>A0A0S4QVM7</accession>
<sequence length="477" mass="48777">MARYNAADIYGYARAAGFTPDQAVTMTAIALAESGGDSSAHATRGEDSRGLWQINMDAHRQWADQKAYDPAVNAKLAYEVSRGGRDVSPWTTTHGLDDARYLGYRAQAERAAQLAGEGEAHGNWAGTAGYGHQLTAAGDAGGSHLDETTARFLQAALAQAGDKYVYGAEAHLDDSDPTAFDCSELTQWAAAQAGVEIPDGAAAQYEELRTHGQEISVDDALRTPGALLFRADPNGYISHVAISLGDGRTIEARNSRLGVGVFDNRGDWLNRAAVLPGLSGPVGAGAPPGGYSSSSLALAGGVGTEAAGADSDGDGLTDALESQVGTDSAAVDSDHDNLSDIYELLRVGSDPTSADSDHDGLPDSAELALGSSPTNPDSLGAGHLDGATGPTATLDSDHDGLSDDLERVLGTDPSRMDSDGDGLLDGAEHQLGLDPLAFDHLDPAGTDAASGSGSGSSTSLTHHVDTGTGGLDGHTVL</sequence>
<evidence type="ECO:0000256" key="5">
    <source>
        <dbReference type="ARBA" id="ARBA00022729"/>
    </source>
</evidence>
<dbReference type="Pfam" id="PF18884">
    <property type="entry name" value="TSP3_bac"/>
    <property type="match status" value="4"/>
</dbReference>
<dbReference type="RefSeq" id="WP_091283739.1">
    <property type="nucleotide sequence ID" value="NZ_FAOZ01000029.1"/>
</dbReference>
<dbReference type="InterPro" id="IPR043992">
    <property type="entry name" value="SLT_3"/>
</dbReference>
<dbReference type="EMBL" id="FAOZ01000029">
    <property type="protein sequence ID" value="CUU59565.1"/>
    <property type="molecule type" value="Genomic_DNA"/>
</dbReference>
<dbReference type="Pfam" id="PF18896">
    <property type="entry name" value="SLT_3"/>
    <property type="match status" value="1"/>
</dbReference>
<proteinExistence type="inferred from homology"/>
<protein>
    <submittedName>
        <fullName evidence="11">NlpC/P60 family protein</fullName>
    </submittedName>
</protein>
<name>A0A0S4QVM7_9ACTN</name>
<evidence type="ECO:0000259" key="10">
    <source>
        <dbReference type="PROSITE" id="PS51935"/>
    </source>
</evidence>
<feature type="domain" description="NlpC/P60" evidence="10">
    <location>
        <begin position="146"/>
        <end position="279"/>
    </location>
</feature>
<keyword evidence="6" id="KW-0378">Hydrolase</keyword>
<feature type="compositionally biased region" description="Basic and acidic residues" evidence="9">
    <location>
        <begin position="395"/>
        <end position="418"/>
    </location>
</feature>
<dbReference type="InterPro" id="IPR000064">
    <property type="entry name" value="NLP_P60_dom"/>
</dbReference>
<evidence type="ECO:0000313" key="11">
    <source>
        <dbReference type="EMBL" id="CUU59565.1"/>
    </source>
</evidence>
<evidence type="ECO:0000256" key="4">
    <source>
        <dbReference type="ARBA" id="ARBA00022670"/>
    </source>
</evidence>
<dbReference type="InterPro" id="IPR038765">
    <property type="entry name" value="Papain-like_cys_pep_sf"/>
</dbReference>
<feature type="region of interest" description="Disordered" evidence="9">
    <location>
        <begin position="304"/>
        <end position="335"/>
    </location>
</feature>
<evidence type="ECO:0000256" key="7">
    <source>
        <dbReference type="ARBA" id="ARBA00022807"/>
    </source>
</evidence>
<dbReference type="AlphaFoldDB" id="A0A0S4QVM7"/>
<keyword evidence="8" id="KW-0106">Calcium</keyword>
<feature type="compositionally biased region" description="Low complexity" evidence="9">
    <location>
        <begin position="444"/>
        <end position="461"/>
    </location>
</feature>
<evidence type="ECO:0000256" key="1">
    <source>
        <dbReference type="ARBA" id="ARBA00004613"/>
    </source>
</evidence>
<gene>
    <name evidence="11" type="ORF">Ga0074812_12935</name>
</gene>
<dbReference type="Proteomes" id="UP000198802">
    <property type="component" value="Unassembled WGS sequence"/>
</dbReference>
<evidence type="ECO:0000256" key="6">
    <source>
        <dbReference type="ARBA" id="ARBA00022801"/>
    </source>
</evidence>
<feature type="compositionally biased region" description="Gly residues" evidence="9">
    <location>
        <begin position="467"/>
        <end position="477"/>
    </location>
</feature>
<dbReference type="InterPro" id="IPR023346">
    <property type="entry name" value="Lysozyme-like_dom_sf"/>
</dbReference>
<dbReference type="Gene3D" id="4.10.1080.10">
    <property type="entry name" value="TSP type-3 repeat"/>
    <property type="match status" value="1"/>
</dbReference>
<evidence type="ECO:0000256" key="2">
    <source>
        <dbReference type="ARBA" id="ARBA00007074"/>
    </source>
</evidence>
<evidence type="ECO:0000256" key="3">
    <source>
        <dbReference type="ARBA" id="ARBA00022525"/>
    </source>
</evidence>
<dbReference type="InterPro" id="IPR059100">
    <property type="entry name" value="TSP3_bac"/>
</dbReference>
<evidence type="ECO:0000313" key="12">
    <source>
        <dbReference type="Proteomes" id="UP000198802"/>
    </source>
</evidence>
<evidence type="ECO:0000256" key="9">
    <source>
        <dbReference type="SAM" id="MobiDB-lite"/>
    </source>
</evidence>
<dbReference type="Pfam" id="PF00877">
    <property type="entry name" value="NLPC_P60"/>
    <property type="match status" value="1"/>
</dbReference>
<reference evidence="12" key="1">
    <citation type="submission" date="2015-11" db="EMBL/GenBank/DDBJ databases">
        <authorList>
            <person name="Varghese N."/>
        </authorList>
    </citation>
    <scope>NUCLEOTIDE SEQUENCE [LARGE SCALE GENOMIC DNA]</scope>
    <source>
        <strain evidence="12">DSM 45899</strain>
    </source>
</reference>
<organism evidence="11 12">
    <name type="scientific">Parafrankia irregularis</name>
    <dbReference type="NCBI Taxonomy" id="795642"/>
    <lineage>
        <taxon>Bacteria</taxon>
        <taxon>Bacillati</taxon>
        <taxon>Actinomycetota</taxon>
        <taxon>Actinomycetes</taxon>
        <taxon>Frankiales</taxon>
        <taxon>Frankiaceae</taxon>
        <taxon>Parafrankia</taxon>
    </lineage>
</organism>
<dbReference type="PROSITE" id="PS51935">
    <property type="entry name" value="NLPC_P60"/>
    <property type="match status" value="1"/>
</dbReference>
<keyword evidence="7" id="KW-0788">Thiol protease</keyword>
<dbReference type="Gene3D" id="3.90.1720.10">
    <property type="entry name" value="endopeptidase domain like (from Nostoc punctiforme)"/>
    <property type="match status" value="1"/>
</dbReference>
<feature type="region of interest" description="Disordered" evidence="9">
    <location>
        <begin position="349"/>
        <end position="477"/>
    </location>
</feature>
<dbReference type="GO" id="GO:0005509">
    <property type="term" value="F:calcium ion binding"/>
    <property type="evidence" value="ECO:0007669"/>
    <property type="project" value="InterPro"/>
</dbReference>